<keyword evidence="1" id="KW-0812">Transmembrane</keyword>
<feature type="transmembrane region" description="Helical" evidence="1">
    <location>
        <begin position="85"/>
        <end position="103"/>
    </location>
</feature>
<dbReference type="Pfam" id="PF13386">
    <property type="entry name" value="DsbD_2"/>
    <property type="match status" value="1"/>
</dbReference>
<feature type="transmembrane region" description="Helical" evidence="1">
    <location>
        <begin position="169"/>
        <end position="187"/>
    </location>
</feature>
<dbReference type="Proteomes" id="UP000254808">
    <property type="component" value="Chromosome"/>
</dbReference>
<evidence type="ECO:0000313" key="4">
    <source>
        <dbReference type="Proteomes" id="UP000254808"/>
    </source>
</evidence>
<accession>A0A345ULS0</accession>
<name>A0A345ULS0_9BACT</name>
<keyword evidence="1" id="KW-1133">Transmembrane helix</keyword>
<dbReference type="PANTHER" id="PTHR42208">
    <property type="entry name" value="HEAVY METAL TRANSPORTER-RELATED"/>
    <property type="match status" value="1"/>
</dbReference>
<reference evidence="3 4" key="1">
    <citation type="submission" date="2018-03" db="EMBL/GenBank/DDBJ databases">
        <title>Phenotypic and genomic properties of Cyclonatronum proteinivorum gen. nov., sp. nov., a haloalkaliphilic bacteroidete from soda lakes possessing Na+-translocating rhodopsin.</title>
        <authorList>
            <person name="Toshchakov S.V."/>
            <person name="Korzhenkov A."/>
            <person name="Samarov N.I."/>
            <person name="Kublanov I.V."/>
            <person name="Muntyan M.S."/>
            <person name="Sorokin D.Y."/>
        </authorList>
    </citation>
    <scope>NUCLEOTIDE SEQUENCE [LARGE SCALE GENOMIC DNA]</scope>
    <source>
        <strain evidence="3 4">Omega</strain>
    </source>
</reference>
<dbReference type="AlphaFoldDB" id="A0A345ULS0"/>
<protein>
    <recommendedName>
        <fullName evidence="2">Urease accessory protein UreH-like transmembrane domain-containing protein</fullName>
    </recommendedName>
</protein>
<gene>
    <name evidence="3" type="ORF">CYPRO_2174</name>
</gene>
<feature type="transmembrane region" description="Helical" evidence="1">
    <location>
        <begin position="136"/>
        <end position="157"/>
    </location>
</feature>
<feature type="domain" description="Urease accessory protein UreH-like transmembrane" evidence="2">
    <location>
        <begin position="17"/>
        <end position="215"/>
    </location>
</feature>
<proteinExistence type="predicted"/>
<evidence type="ECO:0000256" key="1">
    <source>
        <dbReference type="SAM" id="Phobius"/>
    </source>
</evidence>
<feature type="transmembrane region" description="Helical" evidence="1">
    <location>
        <begin position="208"/>
        <end position="229"/>
    </location>
</feature>
<keyword evidence="1" id="KW-0472">Membrane</keyword>
<dbReference type="KEGG" id="cprv:CYPRO_2174"/>
<evidence type="ECO:0000259" key="2">
    <source>
        <dbReference type="Pfam" id="PF13386"/>
    </source>
</evidence>
<organism evidence="3 4">
    <name type="scientific">Cyclonatronum proteinivorum</name>
    <dbReference type="NCBI Taxonomy" id="1457365"/>
    <lineage>
        <taxon>Bacteria</taxon>
        <taxon>Pseudomonadati</taxon>
        <taxon>Balneolota</taxon>
        <taxon>Balneolia</taxon>
        <taxon>Balneolales</taxon>
        <taxon>Cyclonatronaceae</taxon>
        <taxon>Cyclonatronum</taxon>
    </lineage>
</organism>
<dbReference type="PANTHER" id="PTHR42208:SF1">
    <property type="entry name" value="HEAVY METAL TRANSPORTER"/>
    <property type="match status" value="1"/>
</dbReference>
<dbReference type="EMBL" id="CP027806">
    <property type="protein sequence ID" value="AXJ01422.1"/>
    <property type="molecule type" value="Genomic_DNA"/>
</dbReference>
<sequence>MYFIYTELNKMELYFAGFLFGLFGSMHCVGMCGPIALALPGNDNKTAFWIGRINYNIGRSFTYMLMGGVLGLLGFGVFLAGYQELISIVAGGLIIAVAVISIASGKVNWMHLKPLWLPVESLKKGMGRMLRINSPGGLLGVGVLNGFLPCGFVYVALAGALVSGSALDGMIYMFAFGLGTFPVMFLVSASNKLVSLDVRLKMQKAVPYVAIGLGTLLILRGLALGIPFISPVLSGDMSNAGEMMCH</sequence>
<feature type="transmembrane region" description="Helical" evidence="1">
    <location>
        <begin position="60"/>
        <end position="79"/>
    </location>
</feature>
<evidence type="ECO:0000313" key="3">
    <source>
        <dbReference type="EMBL" id="AXJ01422.1"/>
    </source>
</evidence>
<dbReference type="InterPro" id="IPR039447">
    <property type="entry name" value="UreH-like_TM_dom"/>
</dbReference>
<feature type="transmembrane region" description="Helical" evidence="1">
    <location>
        <begin position="13"/>
        <end position="39"/>
    </location>
</feature>
<keyword evidence="4" id="KW-1185">Reference proteome</keyword>